<name>A0A8S5RBL8_9VIRU</name>
<reference evidence="1" key="1">
    <citation type="journal article" date="2021" name="Proc. Natl. Acad. Sci. U.S.A.">
        <title>A Catalog of Tens of Thousands of Viruses from Human Metagenomes Reveals Hidden Associations with Chronic Diseases.</title>
        <authorList>
            <person name="Tisza M.J."/>
            <person name="Buck C.B."/>
        </authorList>
    </citation>
    <scope>NUCLEOTIDE SEQUENCE</scope>
    <source>
        <strain evidence="1">Ct9pU4</strain>
    </source>
</reference>
<proteinExistence type="predicted"/>
<accession>A0A8S5RBL8</accession>
<organism evidence="1">
    <name type="scientific">virus sp. ct9pU4</name>
    <dbReference type="NCBI Taxonomy" id="2828248"/>
    <lineage>
        <taxon>Viruses</taxon>
    </lineage>
</organism>
<dbReference type="EMBL" id="BK059087">
    <property type="protein sequence ID" value="DAE28465.1"/>
    <property type="molecule type" value="Genomic_DNA"/>
</dbReference>
<evidence type="ECO:0000313" key="1">
    <source>
        <dbReference type="EMBL" id="DAE28465.1"/>
    </source>
</evidence>
<sequence length="133" mass="14520">MTSRVLSVLVVFLASIFVGWNLIGTTEKVQAQPVIPSYLELMSMTKPQIKEKSSVSIDTINIAVDVNTQEVSIKGTTDAVVNVTTTGEVKPVVKWRTKVKEVNTGFPKVSSIANLPEDVKPLSPFTKDSNNEE</sequence>
<protein>
    <submittedName>
        <fullName evidence="1">Uncharacterized protein</fullName>
    </submittedName>
</protein>